<evidence type="ECO:0000256" key="6">
    <source>
        <dbReference type="ARBA" id="ARBA00023157"/>
    </source>
</evidence>
<name>A0A4W5MVQ5_9TELE</name>
<evidence type="ECO:0000256" key="3">
    <source>
        <dbReference type="ARBA" id="ARBA00022729"/>
    </source>
</evidence>
<dbReference type="InterPro" id="IPR035976">
    <property type="entry name" value="Sushi/SCR/CCP_sf"/>
</dbReference>
<accession>A0A4W5MVQ5</accession>
<keyword evidence="5" id="KW-0472">Membrane</keyword>
<dbReference type="GeneTree" id="ENSGT00940000161110"/>
<dbReference type="PANTHER" id="PTHR46393:SF7">
    <property type="entry name" value="COMPLEMENT C2"/>
    <property type="match status" value="1"/>
</dbReference>
<dbReference type="SMART" id="SM00032">
    <property type="entry name" value="CCP"/>
    <property type="match status" value="1"/>
</dbReference>
<organism evidence="10 11">
    <name type="scientific">Hucho hucho</name>
    <name type="common">huchen</name>
    <dbReference type="NCBI Taxonomy" id="62062"/>
    <lineage>
        <taxon>Eukaryota</taxon>
        <taxon>Metazoa</taxon>
        <taxon>Chordata</taxon>
        <taxon>Craniata</taxon>
        <taxon>Vertebrata</taxon>
        <taxon>Euteleostomi</taxon>
        <taxon>Actinopterygii</taxon>
        <taxon>Neopterygii</taxon>
        <taxon>Teleostei</taxon>
        <taxon>Protacanthopterygii</taxon>
        <taxon>Salmoniformes</taxon>
        <taxon>Salmonidae</taxon>
        <taxon>Salmoninae</taxon>
        <taxon>Hucho</taxon>
    </lineage>
</organism>
<dbReference type="PROSITE" id="PS50923">
    <property type="entry name" value="SUSHI"/>
    <property type="match status" value="1"/>
</dbReference>
<evidence type="ECO:0000256" key="1">
    <source>
        <dbReference type="ARBA" id="ARBA00004370"/>
    </source>
</evidence>
<keyword evidence="6 8" id="KW-1015">Disulfide bond</keyword>
<reference evidence="11" key="1">
    <citation type="submission" date="2018-06" db="EMBL/GenBank/DDBJ databases">
        <title>Genome assembly of Danube salmon.</title>
        <authorList>
            <person name="Macqueen D.J."/>
            <person name="Gundappa M.K."/>
        </authorList>
    </citation>
    <scope>NUCLEOTIDE SEQUENCE [LARGE SCALE GENOMIC DNA]</scope>
</reference>
<evidence type="ECO:0000256" key="4">
    <source>
        <dbReference type="ARBA" id="ARBA00022737"/>
    </source>
</evidence>
<keyword evidence="3" id="KW-0732">Signal</keyword>
<evidence type="ECO:0000259" key="9">
    <source>
        <dbReference type="PROSITE" id="PS50923"/>
    </source>
</evidence>
<protein>
    <recommendedName>
        <fullName evidence="9">Sushi domain-containing protein</fullName>
    </recommendedName>
</protein>
<reference evidence="10" key="2">
    <citation type="submission" date="2025-08" db="UniProtKB">
        <authorList>
            <consortium name="Ensembl"/>
        </authorList>
    </citation>
    <scope>IDENTIFICATION</scope>
</reference>
<comment type="caution">
    <text evidence="8">Lacks conserved residue(s) required for the propagation of feature annotation.</text>
</comment>
<dbReference type="SUPFAM" id="SSF57535">
    <property type="entry name" value="Complement control module/SCR domain"/>
    <property type="match status" value="1"/>
</dbReference>
<dbReference type="Gene3D" id="2.10.70.10">
    <property type="entry name" value="Complement Module, domain 1"/>
    <property type="match status" value="1"/>
</dbReference>
<feature type="domain" description="Sushi" evidence="9">
    <location>
        <begin position="30"/>
        <end position="87"/>
    </location>
</feature>
<dbReference type="GO" id="GO:0016020">
    <property type="term" value="C:membrane"/>
    <property type="evidence" value="ECO:0007669"/>
    <property type="project" value="UniProtKB-SubCell"/>
</dbReference>
<dbReference type="Pfam" id="PF00084">
    <property type="entry name" value="Sushi"/>
    <property type="match status" value="1"/>
</dbReference>
<dbReference type="AlphaFoldDB" id="A0A4W5MVQ5"/>
<dbReference type="Ensembl" id="ENSHHUT00000043114.1">
    <property type="protein sequence ID" value="ENSHHUP00000041520.1"/>
    <property type="gene ID" value="ENSHHUG00000025643.1"/>
</dbReference>
<dbReference type="Proteomes" id="UP000314982">
    <property type="component" value="Unassembled WGS sequence"/>
</dbReference>
<keyword evidence="11" id="KW-1185">Reference proteome</keyword>
<dbReference type="CDD" id="cd00033">
    <property type="entry name" value="CCP"/>
    <property type="match status" value="1"/>
</dbReference>
<keyword evidence="2 8" id="KW-0768">Sushi</keyword>
<evidence type="ECO:0000313" key="10">
    <source>
        <dbReference type="Ensembl" id="ENSHHUP00000041520.1"/>
    </source>
</evidence>
<keyword evidence="4" id="KW-0677">Repeat</keyword>
<feature type="disulfide bond" evidence="8">
    <location>
        <begin position="58"/>
        <end position="85"/>
    </location>
</feature>
<evidence type="ECO:0000256" key="5">
    <source>
        <dbReference type="ARBA" id="ARBA00023136"/>
    </source>
</evidence>
<evidence type="ECO:0000256" key="8">
    <source>
        <dbReference type="PROSITE-ProRule" id="PRU00302"/>
    </source>
</evidence>
<dbReference type="STRING" id="62062.ENSHHUP00000041520"/>
<evidence type="ECO:0000256" key="2">
    <source>
        <dbReference type="ARBA" id="ARBA00022659"/>
    </source>
</evidence>
<evidence type="ECO:0000313" key="11">
    <source>
        <dbReference type="Proteomes" id="UP000314982"/>
    </source>
</evidence>
<keyword evidence="7" id="KW-0325">Glycoprotein</keyword>
<sequence>LPSPSPSFFLPSVTHPSLPPLSPSLPPLAVFCGDPGVPAQGRREDRGFTYLSSVSFSCSPPLVLVGSARRYCQYDGIWSGTQPSCIDPSHTTCGDPGTPLFGNQNNTQGYQVTVLWGCVITTVCS</sequence>
<proteinExistence type="predicted"/>
<dbReference type="InterPro" id="IPR000436">
    <property type="entry name" value="Sushi_SCR_CCP_dom"/>
</dbReference>
<dbReference type="FunFam" id="2.10.70.10:FF:000011">
    <property type="entry name" value="CUB and sushi domain-containing protein 3 isoform A"/>
    <property type="match status" value="1"/>
</dbReference>
<reference evidence="10" key="3">
    <citation type="submission" date="2025-09" db="UniProtKB">
        <authorList>
            <consortium name="Ensembl"/>
        </authorList>
    </citation>
    <scope>IDENTIFICATION</scope>
</reference>
<comment type="subcellular location">
    <subcellularLocation>
        <location evidence="1">Membrane</location>
    </subcellularLocation>
</comment>
<dbReference type="PANTHER" id="PTHR46393">
    <property type="entry name" value="SUSHI DOMAIN-CONTAINING PROTEIN"/>
    <property type="match status" value="1"/>
</dbReference>
<evidence type="ECO:0000256" key="7">
    <source>
        <dbReference type="ARBA" id="ARBA00023180"/>
    </source>
</evidence>